<dbReference type="RefSeq" id="WP_246950225.1">
    <property type="nucleotide sequence ID" value="NZ_JALKII010000003.1"/>
</dbReference>
<dbReference type="InterPro" id="IPR011852">
    <property type="entry name" value="TRAP_TAXI"/>
</dbReference>
<dbReference type="PANTHER" id="PTHR42941:SF1">
    <property type="entry name" value="SLL1037 PROTEIN"/>
    <property type="match status" value="1"/>
</dbReference>
<comment type="caution">
    <text evidence="1">The sequence shown here is derived from an EMBL/GenBank/DDBJ whole genome shotgun (WGS) entry which is preliminary data.</text>
</comment>
<keyword evidence="2" id="KW-1185">Reference proteome</keyword>
<dbReference type="EMBL" id="JALKII010000003">
    <property type="protein sequence ID" value="MCK0537238.1"/>
    <property type="molecule type" value="Genomic_DNA"/>
</dbReference>
<dbReference type="PANTHER" id="PTHR42941">
    <property type="entry name" value="SLL1037 PROTEIN"/>
    <property type="match status" value="1"/>
</dbReference>
<dbReference type="NCBIfam" id="TIGR02122">
    <property type="entry name" value="TRAP_TAXI"/>
    <property type="match status" value="1"/>
</dbReference>
<reference evidence="1" key="1">
    <citation type="submission" date="2022-04" db="EMBL/GenBank/DDBJ databases">
        <title>Alcanivorax sp. CY1518 draft genome sequence.</title>
        <authorList>
            <person name="Zhao G."/>
            <person name="An M."/>
        </authorList>
    </citation>
    <scope>NUCLEOTIDE SEQUENCE</scope>
    <source>
        <strain evidence="1">CY1518</strain>
    </source>
</reference>
<sequence length="394" mass="42893">METECPHGHPVAEGVATALPAQAALEEKGDGPERSPINLYNKRHIRRRNTMYLALQRRRRTLIPGLLGSLLLALGGVVHAAEVKPGPVNVTIAGYSSGGQVTVFGEGVVDAVRRAYAGSSIIYEPGNPAGALEHLRNSRRPFALESMIEPRMAYEGRAPFRAAYPEGSITGVLNGAPDVFALKVYARRAFLEEHGIKTFDDLIKKEVPMRVSINQPGNLWAREHVRALLAYYDKTMEDIESWGGRLVPQPTGASNDLMRDGRLDVVITGGATPSGAIVELGSVQDIAFIPLSREHSDYVAKELGVQPGVIPANSYSFQSEELHVPYTSFLIVAGPSASFDDAYKLAKAMYDQMERYRSLHPALAQASRERLADVGALPLHPGAQAFYREVGLIE</sequence>
<dbReference type="Proteomes" id="UP001165524">
    <property type="component" value="Unassembled WGS sequence"/>
</dbReference>
<protein>
    <submittedName>
        <fullName evidence="1">TAXI family TRAP transporter solute-binding subunit</fullName>
    </submittedName>
</protein>
<dbReference type="Pfam" id="PF16868">
    <property type="entry name" value="NMT1_3"/>
    <property type="match status" value="1"/>
</dbReference>
<gene>
    <name evidence="1" type="ORF">MU846_05890</name>
</gene>
<accession>A0ABT0E5Y4</accession>
<dbReference type="Gene3D" id="3.40.190.10">
    <property type="entry name" value="Periplasmic binding protein-like II"/>
    <property type="match status" value="2"/>
</dbReference>
<evidence type="ECO:0000313" key="2">
    <source>
        <dbReference type="Proteomes" id="UP001165524"/>
    </source>
</evidence>
<evidence type="ECO:0000313" key="1">
    <source>
        <dbReference type="EMBL" id="MCK0537238.1"/>
    </source>
</evidence>
<dbReference type="SUPFAM" id="SSF53850">
    <property type="entry name" value="Periplasmic binding protein-like II"/>
    <property type="match status" value="1"/>
</dbReference>
<proteinExistence type="predicted"/>
<name>A0ABT0E5Y4_9GAMM</name>
<organism evidence="1 2">
    <name type="scientific">Alcanivorax quisquiliarum</name>
    <dbReference type="NCBI Taxonomy" id="2933565"/>
    <lineage>
        <taxon>Bacteria</taxon>
        <taxon>Pseudomonadati</taxon>
        <taxon>Pseudomonadota</taxon>
        <taxon>Gammaproteobacteria</taxon>
        <taxon>Oceanospirillales</taxon>
        <taxon>Alcanivoracaceae</taxon>
        <taxon>Alcanivorax</taxon>
    </lineage>
</organism>